<dbReference type="Proteomes" id="UP000199005">
    <property type="component" value="Unassembled WGS sequence"/>
</dbReference>
<keyword evidence="3" id="KW-0808">Transferase</keyword>
<keyword evidence="3" id="KW-0418">Kinase</keyword>
<proteinExistence type="predicted"/>
<feature type="domain" description="Polyphosphate kinase-2-related" evidence="1">
    <location>
        <begin position="1"/>
        <end position="42"/>
    </location>
</feature>
<evidence type="ECO:0000313" key="4">
    <source>
        <dbReference type="Proteomes" id="UP000199005"/>
    </source>
</evidence>
<dbReference type="Pfam" id="PF03976">
    <property type="entry name" value="PPK2"/>
    <property type="match status" value="1"/>
</dbReference>
<name>A0A1H6ZPQ5_9GAMM</name>
<evidence type="ECO:0000259" key="1">
    <source>
        <dbReference type="Pfam" id="PF03976"/>
    </source>
</evidence>
<organism evidence="3 5">
    <name type="scientific">Azotobacter beijerinckii</name>
    <dbReference type="NCBI Taxonomy" id="170623"/>
    <lineage>
        <taxon>Bacteria</taxon>
        <taxon>Pseudomonadati</taxon>
        <taxon>Pseudomonadota</taxon>
        <taxon>Gammaproteobacteria</taxon>
        <taxon>Pseudomonadales</taxon>
        <taxon>Pseudomonadaceae</taxon>
        <taxon>Azotobacter</taxon>
    </lineage>
</organism>
<dbReference type="InterPro" id="IPR027417">
    <property type="entry name" value="P-loop_NTPase"/>
</dbReference>
<dbReference type="GO" id="GO:0016301">
    <property type="term" value="F:kinase activity"/>
    <property type="evidence" value="ECO:0007669"/>
    <property type="project" value="UniProtKB-KW"/>
</dbReference>
<dbReference type="Gene3D" id="3.40.50.300">
    <property type="entry name" value="P-loop containing nucleotide triphosphate hydrolases"/>
    <property type="match status" value="1"/>
</dbReference>
<dbReference type="EMBL" id="FNYQ01000134">
    <property type="protein sequence ID" value="SEJ54656.1"/>
    <property type="molecule type" value="Genomic_DNA"/>
</dbReference>
<dbReference type="STRING" id="170623.SAMN04244579_04216"/>
<reference evidence="4 5" key="1">
    <citation type="submission" date="2016-10" db="EMBL/GenBank/DDBJ databases">
        <authorList>
            <person name="de Groot N.N."/>
        </authorList>
    </citation>
    <scope>NUCLEOTIDE SEQUENCE [LARGE SCALE GENOMIC DNA]</scope>
    <source>
        <strain evidence="2 4">DSM 1041</strain>
        <strain evidence="3 5">DSM 373</strain>
    </source>
</reference>
<accession>A0A1H6ZPQ5</accession>
<evidence type="ECO:0000313" key="2">
    <source>
        <dbReference type="EMBL" id="SEJ39998.1"/>
    </source>
</evidence>
<evidence type="ECO:0000313" key="3">
    <source>
        <dbReference type="EMBL" id="SEJ54656.1"/>
    </source>
</evidence>
<gene>
    <name evidence="3" type="ORF">SAMN04244572_04426</name>
    <name evidence="2" type="ORF">SAMN04244579_04216</name>
</gene>
<protein>
    <submittedName>
        <fullName evidence="3">Polyphosphate kinase 2 (PPK2)</fullName>
    </submittedName>
</protein>
<dbReference type="Proteomes" id="UP000199250">
    <property type="component" value="Unassembled WGS sequence"/>
</dbReference>
<sequence>MLERSHIPEAPWWIVEAVDKKRARLNCIHHLLGQVPYGEVDRPAIALPERVYHPDYLRAPPGQGDFRAGGVLSAKGPERPTGWLKEFPCFFRRQPGSAVSQGQTDPCP</sequence>
<evidence type="ECO:0000313" key="5">
    <source>
        <dbReference type="Proteomes" id="UP000199250"/>
    </source>
</evidence>
<dbReference type="InterPro" id="IPR022488">
    <property type="entry name" value="PPK2-related"/>
</dbReference>
<dbReference type="EMBL" id="FNYO01000091">
    <property type="protein sequence ID" value="SEJ39998.1"/>
    <property type="molecule type" value="Genomic_DNA"/>
</dbReference>
<dbReference type="AlphaFoldDB" id="A0A1H6ZPQ5"/>